<feature type="domain" description="Bulb-type lectin" evidence="14">
    <location>
        <begin position="32"/>
        <end position="154"/>
    </location>
</feature>
<evidence type="ECO:0000256" key="12">
    <source>
        <dbReference type="SAM" id="SignalP"/>
    </source>
</evidence>
<feature type="binding site" evidence="10">
    <location>
        <position position="387"/>
    </location>
    <ligand>
        <name>ATP</name>
        <dbReference type="ChEBI" id="CHEBI:30616"/>
    </ligand>
</feature>
<protein>
    <submittedName>
        <fullName evidence="15">Uncharacterized protein</fullName>
    </submittedName>
</protein>
<accession>A0A834HIE9</accession>
<dbReference type="InterPro" id="IPR017441">
    <property type="entry name" value="Protein_kinase_ATP_BS"/>
</dbReference>
<evidence type="ECO:0000259" key="13">
    <source>
        <dbReference type="PROSITE" id="PS50011"/>
    </source>
</evidence>
<keyword evidence="3" id="KW-0723">Serine/threonine-protein kinase</keyword>
<evidence type="ECO:0000259" key="14">
    <source>
        <dbReference type="PROSITE" id="PS50927"/>
    </source>
</evidence>
<evidence type="ECO:0000256" key="1">
    <source>
        <dbReference type="ARBA" id="ARBA00004251"/>
    </source>
</evidence>
<dbReference type="SUPFAM" id="SSF56112">
    <property type="entry name" value="Protein kinase-like (PK-like)"/>
    <property type="match status" value="1"/>
</dbReference>
<evidence type="ECO:0000313" key="15">
    <source>
        <dbReference type="EMBL" id="KAF7151479.1"/>
    </source>
</evidence>
<dbReference type="Gene3D" id="1.10.510.10">
    <property type="entry name" value="Transferase(Phosphotransferase) domain 1"/>
    <property type="match status" value="1"/>
</dbReference>
<keyword evidence="11" id="KW-0812">Transmembrane</keyword>
<gene>
    <name evidence="15" type="ORF">RHSIM_Rhsim02G0196300</name>
</gene>
<dbReference type="Proteomes" id="UP000626092">
    <property type="component" value="Unassembled WGS sequence"/>
</dbReference>
<keyword evidence="11" id="KW-0472">Membrane</keyword>
<evidence type="ECO:0000256" key="6">
    <source>
        <dbReference type="ARBA" id="ARBA00022741"/>
    </source>
</evidence>
<dbReference type="GO" id="GO:0005524">
    <property type="term" value="F:ATP binding"/>
    <property type="evidence" value="ECO:0007669"/>
    <property type="project" value="UniProtKB-UniRule"/>
</dbReference>
<sequence>MATNNGAITNGYSCFLFLTFFFVFLFGLSHALDSVSPNAILRDNETLVSTGGVFELGFFSDPFTGNRYMGIWFKDDPRKRPVWVANRYYPLINSTCFLQIRDDGNLILIDRRLVPVIVNPGALSTSPNTTATLLDTGNFVLQVGAKVVWQSFDYPMDTYLPGMKIGWFGLTSDLPTIQVLSSWASPSNPTHGDFTLGVDYMVANLSVYRGDSAHSYFTFTTIGNYSMSWLVMASTGLIDEYTLSDHGISMMSHSLCEDLEAGSKRMLWAILGGSLVTIFLVAASLWCYNIRRKSTVNQVRSQDDANTSAVQVFILQMGTNATSINKETAAAARLELNGERDQELPMLSFSTIETATDYFAIRNILGEGGFGTVYKGRLPQGQEIAVKRLSTRSRQGIMEFKNEISLISKLQHKNVVSGYMSPEYAQDGLYSEKLDVFSFGIIVLEILSGKRNIASFETSHTSNLVGYAWNSWKEGKHTEFLDSTLTISCSSIEALRYLQIGLLCVQERPADRLSMPEVVSMLSNETTALPYPKEAALLGYVSRSTEGESSKNNQGPWVTSVESVVSVISPR</sequence>
<dbReference type="CDD" id="cd00028">
    <property type="entry name" value="B_lectin"/>
    <property type="match status" value="1"/>
</dbReference>
<dbReference type="InterPro" id="IPR011009">
    <property type="entry name" value="Kinase-like_dom_sf"/>
</dbReference>
<dbReference type="PROSITE" id="PS00107">
    <property type="entry name" value="PROTEIN_KINASE_ATP"/>
    <property type="match status" value="1"/>
</dbReference>
<dbReference type="Gene3D" id="2.90.10.10">
    <property type="entry name" value="Bulb-type lectin domain"/>
    <property type="match status" value="1"/>
</dbReference>
<dbReference type="SMART" id="SM00108">
    <property type="entry name" value="B_lectin"/>
    <property type="match status" value="1"/>
</dbReference>
<dbReference type="GO" id="GO:0004674">
    <property type="term" value="F:protein serine/threonine kinase activity"/>
    <property type="evidence" value="ECO:0007669"/>
    <property type="project" value="UniProtKB-KW"/>
</dbReference>
<name>A0A834HIE9_RHOSS</name>
<comment type="caution">
    <text evidence="15">The sequence shown here is derived from an EMBL/GenBank/DDBJ whole genome shotgun (WGS) entry which is preliminary data.</text>
</comment>
<keyword evidence="6 10" id="KW-0547">Nucleotide-binding</keyword>
<evidence type="ECO:0000256" key="11">
    <source>
        <dbReference type="SAM" id="Phobius"/>
    </source>
</evidence>
<keyword evidence="4" id="KW-0808">Transferase</keyword>
<dbReference type="PROSITE" id="PS50011">
    <property type="entry name" value="PROTEIN_KINASE_DOM"/>
    <property type="match status" value="1"/>
</dbReference>
<dbReference type="InterPro" id="IPR001245">
    <property type="entry name" value="Ser-Thr/Tyr_kinase_cat_dom"/>
</dbReference>
<keyword evidence="8 10" id="KW-0067">ATP-binding</keyword>
<evidence type="ECO:0000256" key="5">
    <source>
        <dbReference type="ARBA" id="ARBA00022729"/>
    </source>
</evidence>
<evidence type="ECO:0000256" key="3">
    <source>
        <dbReference type="ARBA" id="ARBA00022527"/>
    </source>
</evidence>
<organism evidence="15 16">
    <name type="scientific">Rhododendron simsii</name>
    <name type="common">Sims's rhododendron</name>
    <dbReference type="NCBI Taxonomy" id="118357"/>
    <lineage>
        <taxon>Eukaryota</taxon>
        <taxon>Viridiplantae</taxon>
        <taxon>Streptophyta</taxon>
        <taxon>Embryophyta</taxon>
        <taxon>Tracheophyta</taxon>
        <taxon>Spermatophyta</taxon>
        <taxon>Magnoliopsida</taxon>
        <taxon>eudicotyledons</taxon>
        <taxon>Gunneridae</taxon>
        <taxon>Pentapetalae</taxon>
        <taxon>asterids</taxon>
        <taxon>Ericales</taxon>
        <taxon>Ericaceae</taxon>
        <taxon>Ericoideae</taxon>
        <taxon>Rhodoreae</taxon>
        <taxon>Rhododendron</taxon>
    </lineage>
</organism>
<dbReference type="PANTHER" id="PTHR27002">
    <property type="entry name" value="RECEPTOR-LIKE SERINE/THREONINE-PROTEIN KINASE SD1-8"/>
    <property type="match status" value="1"/>
</dbReference>
<feature type="signal peptide" evidence="12">
    <location>
        <begin position="1"/>
        <end position="31"/>
    </location>
</feature>
<dbReference type="SUPFAM" id="SSF51110">
    <property type="entry name" value="alpha-D-mannose-specific plant lectins"/>
    <property type="match status" value="1"/>
</dbReference>
<keyword evidence="2" id="KW-1003">Cell membrane</keyword>
<evidence type="ECO:0000256" key="4">
    <source>
        <dbReference type="ARBA" id="ARBA00022679"/>
    </source>
</evidence>
<feature type="chain" id="PRO_5032895335" evidence="12">
    <location>
        <begin position="32"/>
        <end position="571"/>
    </location>
</feature>
<evidence type="ECO:0000313" key="16">
    <source>
        <dbReference type="Proteomes" id="UP000626092"/>
    </source>
</evidence>
<feature type="domain" description="Protein kinase" evidence="13">
    <location>
        <begin position="359"/>
        <end position="571"/>
    </location>
</feature>
<dbReference type="EMBL" id="WJXA01000002">
    <property type="protein sequence ID" value="KAF7151479.1"/>
    <property type="molecule type" value="Genomic_DNA"/>
</dbReference>
<reference evidence="15" key="1">
    <citation type="submission" date="2019-11" db="EMBL/GenBank/DDBJ databases">
        <authorList>
            <person name="Liu Y."/>
            <person name="Hou J."/>
            <person name="Li T.-Q."/>
            <person name="Guan C.-H."/>
            <person name="Wu X."/>
            <person name="Wu H.-Z."/>
            <person name="Ling F."/>
            <person name="Zhang R."/>
            <person name="Shi X.-G."/>
            <person name="Ren J.-P."/>
            <person name="Chen E.-F."/>
            <person name="Sun J.-M."/>
        </authorList>
    </citation>
    <scope>NUCLEOTIDE SEQUENCE</scope>
    <source>
        <strain evidence="15">Adult_tree_wgs_1</strain>
        <tissue evidence="15">Leaves</tissue>
    </source>
</reference>
<dbReference type="InterPro" id="IPR001480">
    <property type="entry name" value="Bulb-type_lectin_dom"/>
</dbReference>
<evidence type="ECO:0000256" key="9">
    <source>
        <dbReference type="ARBA" id="ARBA00023180"/>
    </source>
</evidence>
<dbReference type="Gene3D" id="3.30.200.20">
    <property type="entry name" value="Phosphorylase Kinase, domain 1"/>
    <property type="match status" value="1"/>
</dbReference>
<dbReference type="Pfam" id="PF07714">
    <property type="entry name" value="PK_Tyr_Ser-Thr"/>
    <property type="match status" value="2"/>
</dbReference>
<dbReference type="OrthoDB" id="4062651at2759"/>
<evidence type="ECO:0000256" key="10">
    <source>
        <dbReference type="PROSITE-ProRule" id="PRU10141"/>
    </source>
</evidence>
<dbReference type="PANTHER" id="PTHR27002:SF1055">
    <property type="entry name" value="RECEPTOR-LIKE SERINE_THREONINE-PROTEIN KINASE"/>
    <property type="match status" value="1"/>
</dbReference>
<dbReference type="InterPro" id="IPR000719">
    <property type="entry name" value="Prot_kinase_dom"/>
</dbReference>
<dbReference type="InterPro" id="IPR036426">
    <property type="entry name" value="Bulb-type_lectin_dom_sf"/>
</dbReference>
<dbReference type="PROSITE" id="PS50927">
    <property type="entry name" value="BULB_LECTIN"/>
    <property type="match status" value="1"/>
</dbReference>
<dbReference type="Pfam" id="PF01453">
    <property type="entry name" value="B_lectin"/>
    <property type="match status" value="1"/>
</dbReference>
<keyword evidence="9" id="KW-0325">Glycoprotein</keyword>
<comment type="subcellular location">
    <subcellularLocation>
        <location evidence="1">Cell membrane</location>
        <topology evidence="1">Single-pass type I membrane protein</topology>
    </subcellularLocation>
</comment>
<dbReference type="AlphaFoldDB" id="A0A834HIE9"/>
<proteinExistence type="predicted"/>
<keyword evidence="5 12" id="KW-0732">Signal</keyword>
<keyword evidence="7" id="KW-0418">Kinase</keyword>
<feature type="transmembrane region" description="Helical" evidence="11">
    <location>
        <begin position="266"/>
        <end position="288"/>
    </location>
</feature>
<keyword evidence="16" id="KW-1185">Reference proteome</keyword>
<evidence type="ECO:0000256" key="2">
    <source>
        <dbReference type="ARBA" id="ARBA00022475"/>
    </source>
</evidence>
<dbReference type="GO" id="GO:0005886">
    <property type="term" value="C:plasma membrane"/>
    <property type="evidence" value="ECO:0007669"/>
    <property type="project" value="UniProtKB-SubCell"/>
</dbReference>
<keyword evidence="11" id="KW-1133">Transmembrane helix</keyword>
<evidence type="ECO:0000256" key="7">
    <source>
        <dbReference type="ARBA" id="ARBA00022777"/>
    </source>
</evidence>
<evidence type="ECO:0000256" key="8">
    <source>
        <dbReference type="ARBA" id="ARBA00022840"/>
    </source>
</evidence>